<evidence type="ECO:0000259" key="15">
    <source>
        <dbReference type="PROSITE" id="PS50109"/>
    </source>
</evidence>
<keyword evidence="6" id="KW-0808">Transferase</keyword>
<keyword evidence="5" id="KW-0597">Phosphoprotein</keyword>
<dbReference type="Pfam" id="PF16527">
    <property type="entry name" value="CpxA_peri"/>
    <property type="match status" value="1"/>
</dbReference>
<evidence type="ECO:0000256" key="7">
    <source>
        <dbReference type="ARBA" id="ARBA00022692"/>
    </source>
</evidence>
<dbReference type="InterPro" id="IPR004358">
    <property type="entry name" value="Sig_transdc_His_kin-like_C"/>
</dbReference>
<dbReference type="InterPro" id="IPR038515">
    <property type="entry name" value="CpxA_peri_sf"/>
</dbReference>
<feature type="transmembrane region" description="Helical" evidence="14">
    <location>
        <begin position="165"/>
        <end position="184"/>
    </location>
</feature>
<evidence type="ECO:0000313" key="18">
    <source>
        <dbReference type="Proteomes" id="UP000739284"/>
    </source>
</evidence>
<comment type="catalytic activity">
    <reaction evidence="1">
        <text>ATP + protein L-histidine = ADP + protein N-phospho-L-histidine.</text>
        <dbReference type="EC" id="2.7.13.3"/>
    </reaction>
</comment>
<dbReference type="Gene3D" id="3.30.565.10">
    <property type="entry name" value="Histidine kinase-like ATPase, C-terminal domain"/>
    <property type="match status" value="1"/>
</dbReference>
<dbReference type="Pfam" id="PF02518">
    <property type="entry name" value="HATPase_c"/>
    <property type="match status" value="1"/>
</dbReference>
<dbReference type="InterPro" id="IPR032404">
    <property type="entry name" value="CpxA_peri"/>
</dbReference>
<evidence type="ECO:0000313" key="17">
    <source>
        <dbReference type="EMBL" id="MBU9845179.1"/>
    </source>
</evidence>
<evidence type="ECO:0000256" key="3">
    <source>
        <dbReference type="ARBA" id="ARBA00012438"/>
    </source>
</evidence>
<dbReference type="Gene3D" id="1.10.287.130">
    <property type="match status" value="1"/>
</dbReference>
<organism evidence="17 18">
    <name type="scientific">Rahnella ecdela</name>
    <dbReference type="NCBI Taxonomy" id="2816250"/>
    <lineage>
        <taxon>Bacteria</taxon>
        <taxon>Pseudomonadati</taxon>
        <taxon>Pseudomonadota</taxon>
        <taxon>Gammaproteobacteria</taxon>
        <taxon>Enterobacterales</taxon>
        <taxon>Yersiniaceae</taxon>
        <taxon>Rahnella</taxon>
    </lineage>
</organism>
<keyword evidence="17" id="KW-0378">Hydrolase</keyword>
<keyword evidence="8" id="KW-0547">Nucleotide-binding</keyword>
<accession>A0ABS6LF55</accession>
<dbReference type="InterPro" id="IPR036097">
    <property type="entry name" value="HisK_dim/P_sf"/>
</dbReference>
<feature type="domain" description="Histidine kinase" evidence="15">
    <location>
        <begin position="245"/>
        <end position="455"/>
    </location>
</feature>
<dbReference type="SMART" id="SM00387">
    <property type="entry name" value="HATPase_c"/>
    <property type="match status" value="1"/>
</dbReference>
<dbReference type="Pfam" id="PF00512">
    <property type="entry name" value="HisKA"/>
    <property type="match status" value="1"/>
</dbReference>
<dbReference type="InterPro" id="IPR003660">
    <property type="entry name" value="HAMP_dom"/>
</dbReference>
<dbReference type="CDD" id="cd00082">
    <property type="entry name" value="HisKA"/>
    <property type="match status" value="1"/>
</dbReference>
<feature type="domain" description="HAMP" evidence="16">
    <location>
        <begin position="184"/>
        <end position="237"/>
    </location>
</feature>
<evidence type="ECO:0000256" key="11">
    <source>
        <dbReference type="ARBA" id="ARBA00022989"/>
    </source>
</evidence>
<dbReference type="EC" id="2.7.13.3" evidence="3"/>
<evidence type="ECO:0000256" key="1">
    <source>
        <dbReference type="ARBA" id="ARBA00000085"/>
    </source>
</evidence>
<dbReference type="InterPro" id="IPR005467">
    <property type="entry name" value="His_kinase_dom"/>
</dbReference>
<dbReference type="SMART" id="SM00304">
    <property type="entry name" value="HAMP"/>
    <property type="match status" value="1"/>
</dbReference>
<evidence type="ECO:0000256" key="4">
    <source>
        <dbReference type="ARBA" id="ARBA00022475"/>
    </source>
</evidence>
<dbReference type="CDD" id="cd16949">
    <property type="entry name" value="HATPase_CpxA-like"/>
    <property type="match status" value="1"/>
</dbReference>
<keyword evidence="4" id="KW-1003">Cell membrane</keyword>
<keyword evidence="9 17" id="KW-0418">Kinase</keyword>
<dbReference type="RefSeq" id="WP_120509356.1">
    <property type="nucleotide sequence ID" value="NZ_JAFMOY010000121.1"/>
</dbReference>
<dbReference type="InterPro" id="IPR058126">
    <property type="entry name" value="CpxA-like_HATPase"/>
</dbReference>
<evidence type="ECO:0000256" key="6">
    <source>
        <dbReference type="ARBA" id="ARBA00022679"/>
    </source>
</evidence>
<dbReference type="CDD" id="cd06225">
    <property type="entry name" value="HAMP"/>
    <property type="match status" value="1"/>
</dbReference>
<keyword evidence="10" id="KW-0067">ATP-binding</keyword>
<dbReference type="InterPro" id="IPR050398">
    <property type="entry name" value="HssS/ArlS-like"/>
</dbReference>
<dbReference type="Proteomes" id="UP000739284">
    <property type="component" value="Unassembled WGS sequence"/>
</dbReference>
<comment type="caution">
    <text evidence="17">The sequence shown here is derived from an EMBL/GenBank/DDBJ whole genome shotgun (WGS) entry which is preliminary data.</text>
</comment>
<keyword evidence="11 14" id="KW-1133">Transmembrane helix</keyword>
<dbReference type="PANTHER" id="PTHR45528">
    <property type="entry name" value="SENSOR HISTIDINE KINASE CPXA"/>
    <property type="match status" value="1"/>
</dbReference>
<dbReference type="Gene3D" id="3.30.450.210">
    <property type="entry name" value="Two-component sensor protein CpxA, periplasmic domain"/>
    <property type="match status" value="1"/>
</dbReference>
<evidence type="ECO:0000256" key="8">
    <source>
        <dbReference type="ARBA" id="ARBA00022741"/>
    </source>
</evidence>
<name>A0ABS6LF55_9GAMM</name>
<keyword evidence="7 14" id="KW-0812">Transmembrane</keyword>
<evidence type="ECO:0000259" key="16">
    <source>
        <dbReference type="PROSITE" id="PS50885"/>
    </source>
</evidence>
<keyword evidence="12" id="KW-0902">Two-component regulatory system</keyword>
<dbReference type="InterPro" id="IPR003594">
    <property type="entry name" value="HATPase_dom"/>
</dbReference>
<dbReference type="PRINTS" id="PR00344">
    <property type="entry name" value="BCTRLSENSOR"/>
</dbReference>
<dbReference type="EMBL" id="JAFMOY010000121">
    <property type="protein sequence ID" value="MBU9845179.1"/>
    <property type="molecule type" value="Genomic_DNA"/>
</dbReference>
<dbReference type="NCBIfam" id="NF007007">
    <property type="entry name" value="PRK09470.1"/>
    <property type="match status" value="1"/>
</dbReference>
<dbReference type="SUPFAM" id="SSF47384">
    <property type="entry name" value="Homodimeric domain of signal transducing histidine kinase"/>
    <property type="match status" value="1"/>
</dbReference>
<dbReference type="PROSITE" id="PS50885">
    <property type="entry name" value="HAMP"/>
    <property type="match status" value="1"/>
</dbReference>
<evidence type="ECO:0000256" key="9">
    <source>
        <dbReference type="ARBA" id="ARBA00022777"/>
    </source>
</evidence>
<dbReference type="PANTHER" id="PTHR45528:SF1">
    <property type="entry name" value="SENSOR HISTIDINE KINASE CPXA"/>
    <property type="match status" value="1"/>
</dbReference>
<evidence type="ECO:0000256" key="12">
    <source>
        <dbReference type="ARBA" id="ARBA00023012"/>
    </source>
</evidence>
<feature type="transmembrane region" description="Helical" evidence="14">
    <location>
        <begin position="6"/>
        <end position="27"/>
    </location>
</feature>
<reference evidence="17 18" key="1">
    <citation type="submission" date="2021-03" db="EMBL/GenBank/DDBJ databases">
        <title>Five novel Rahnella species.</title>
        <authorList>
            <person name="Brady C."/>
            <person name="Asselin J."/>
            <person name="Beer S."/>
            <person name="Bruberg M.B."/>
            <person name="Crampton B."/>
            <person name="Venter S."/>
            <person name="Arnold D."/>
            <person name="Denman S."/>
        </authorList>
    </citation>
    <scope>NUCLEOTIDE SEQUENCE [LARGE SCALE GENOMIC DNA]</scope>
    <source>
        <strain evidence="17 18">FRB 231</strain>
    </source>
</reference>
<evidence type="ECO:0000256" key="10">
    <source>
        <dbReference type="ARBA" id="ARBA00022840"/>
    </source>
</evidence>
<dbReference type="InterPro" id="IPR036890">
    <property type="entry name" value="HATPase_C_sf"/>
</dbReference>
<protein>
    <recommendedName>
        <fullName evidence="3">histidine kinase</fullName>
        <ecNumber evidence="3">2.7.13.3</ecNumber>
    </recommendedName>
</protein>
<dbReference type="InterPro" id="IPR003661">
    <property type="entry name" value="HisK_dim/P_dom"/>
</dbReference>
<keyword evidence="13 14" id="KW-0472">Membrane</keyword>
<proteinExistence type="predicted"/>
<dbReference type="GO" id="GO:0016301">
    <property type="term" value="F:kinase activity"/>
    <property type="evidence" value="ECO:0007669"/>
    <property type="project" value="UniProtKB-KW"/>
</dbReference>
<evidence type="ECO:0000256" key="13">
    <source>
        <dbReference type="ARBA" id="ARBA00023136"/>
    </source>
</evidence>
<evidence type="ECO:0000256" key="2">
    <source>
        <dbReference type="ARBA" id="ARBA00004651"/>
    </source>
</evidence>
<dbReference type="PROSITE" id="PS50109">
    <property type="entry name" value="HIS_KIN"/>
    <property type="match status" value="1"/>
</dbReference>
<evidence type="ECO:0000256" key="5">
    <source>
        <dbReference type="ARBA" id="ARBA00022553"/>
    </source>
</evidence>
<dbReference type="SMART" id="SM00388">
    <property type="entry name" value="HisKA"/>
    <property type="match status" value="1"/>
</dbReference>
<dbReference type="Pfam" id="PF00672">
    <property type="entry name" value="HAMP"/>
    <property type="match status" value="1"/>
</dbReference>
<evidence type="ECO:0000256" key="14">
    <source>
        <dbReference type="SAM" id="Phobius"/>
    </source>
</evidence>
<gene>
    <name evidence="17" type="primary">cpxA</name>
    <name evidence="17" type="ORF">J1784_09140</name>
</gene>
<keyword evidence="18" id="KW-1185">Reference proteome</keyword>
<comment type="subcellular location">
    <subcellularLocation>
        <location evidence="2">Cell membrane</location>
        <topology evidence="2">Multi-pass membrane protein</topology>
    </subcellularLocation>
</comment>
<dbReference type="InterPro" id="IPR058125">
    <property type="entry name" value="CpxA"/>
</dbReference>
<sequence>MINSLTARIFAIFWFTLALVLMLVLMVPKLDSRQITPLLDNEQRQGLMIEQHVEAELATDPANDLMWWRRLFRAIDKWAPPGQRLLLVTSEGRVIGAQRNEMQIVRNFIGQSDNSDRPKKKKYGRVEMVGPFSVRDGEDNYQLYLMRPASSSQSDFINLMFDRPLLLLIVTMLISAPLLLWLAWSLAKPARKLKNAADDVARGNLKQHPELEAGPQEFLATGASFNQMVSALERMVTAQQRLISDISHELRTPLTRLQLATALMRRRHGEGKELQRIENEAQRLDGMINDLLVLSRSQHKNELSRETLKANELWEGVIDDAQFEAEQMGKTLEVTSPPGPWKLIGNAAALDSALENIVRNALRYSHHHIALNFAHDSEGITITVDDDGPGVSEEDREQIFRPFYRTDEARDRESGGTGLGLAIVDTAVQQHRGKVKAEDSPLGGLRLIIWLPLHQR</sequence>
<dbReference type="SUPFAM" id="SSF55874">
    <property type="entry name" value="ATPase domain of HSP90 chaperone/DNA topoisomerase II/histidine kinase"/>
    <property type="match status" value="1"/>
</dbReference>
<dbReference type="GO" id="GO:0016787">
    <property type="term" value="F:hydrolase activity"/>
    <property type="evidence" value="ECO:0007669"/>
    <property type="project" value="UniProtKB-KW"/>
</dbReference>